<evidence type="ECO:0000313" key="1">
    <source>
        <dbReference type="EMBL" id="GBP93373.1"/>
    </source>
</evidence>
<dbReference type="EMBL" id="BGZK01002367">
    <property type="protein sequence ID" value="GBP93373.1"/>
    <property type="molecule type" value="Genomic_DNA"/>
</dbReference>
<dbReference type="Proteomes" id="UP000299102">
    <property type="component" value="Unassembled WGS sequence"/>
</dbReference>
<dbReference type="AlphaFoldDB" id="A0A4C2A2D5"/>
<gene>
    <name evidence="1" type="ORF">EVAR_100560_1</name>
</gene>
<proteinExistence type="predicted"/>
<keyword evidence="2" id="KW-1185">Reference proteome</keyword>
<evidence type="ECO:0000313" key="2">
    <source>
        <dbReference type="Proteomes" id="UP000299102"/>
    </source>
</evidence>
<name>A0A4C2A2D5_EUMVA</name>
<organism evidence="1 2">
    <name type="scientific">Eumeta variegata</name>
    <name type="common">Bagworm moth</name>
    <name type="synonym">Eumeta japonica</name>
    <dbReference type="NCBI Taxonomy" id="151549"/>
    <lineage>
        <taxon>Eukaryota</taxon>
        <taxon>Metazoa</taxon>
        <taxon>Ecdysozoa</taxon>
        <taxon>Arthropoda</taxon>
        <taxon>Hexapoda</taxon>
        <taxon>Insecta</taxon>
        <taxon>Pterygota</taxon>
        <taxon>Neoptera</taxon>
        <taxon>Endopterygota</taxon>
        <taxon>Lepidoptera</taxon>
        <taxon>Glossata</taxon>
        <taxon>Ditrysia</taxon>
        <taxon>Tineoidea</taxon>
        <taxon>Psychidae</taxon>
        <taxon>Oiketicinae</taxon>
        <taxon>Eumeta</taxon>
    </lineage>
</organism>
<reference evidence="1 2" key="1">
    <citation type="journal article" date="2019" name="Commun. Biol.">
        <title>The bagworm genome reveals a unique fibroin gene that provides high tensile strength.</title>
        <authorList>
            <person name="Kono N."/>
            <person name="Nakamura H."/>
            <person name="Ohtoshi R."/>
            <person name="Tomita M."/>
            <person name="Numata K."/>
            <person name="Arakawa K."/>
        </authorList>
    </citation>
    <scope>NUCLEOTIDE SEQUENCE [LARGE SCALE GENOMIC DNA]</scope>
</reference>
<protein>
    <submittedName>
        <fullName evidence="1">Uncharacterized protein</fullName>
    </submittedName>
</protein>
<sequence length="146" mass="17052">MPAVIVVAECEASNRTNCIGIVDEQSRSRQFAARHINTITRIVIFFHAKKKTIQQRASRFARPPPTRLKYRHEKERKKWSYTKRIIFASGKRKDDTLTREIGKQRRNDRRELSQRMAGWGERKELSVLHLARGSGARRAAEILIQI</sequence>
<accession>A0A4C2A2D5</accession>
<comment type="caution">
    <text evidence="1">The sequence shown here is derived from an EMBL/GenBank/DDBJ whole genome shotgun (WGS) entry which is preliminary data.</text>
</comment>